<accession>A0A4Q1D157</accession>
<evidence type="ECO:0000313" key="3">
    <source>
        <dbReference type="Proteomes" id="UP000290545"/>
    </source>
</evidence>
<dbReference type="RefSeq" id="WP_129005719.1">
    <property type="nucleotide sequence ID" value="NZ_SDHZ01000004.1"/>
</dbReference>
<dbReference type="Gene3D" id="2.50.20.10">
    <property type="entry name" value="Lipoprotein localisation LolA/LolB/LppX"/>
    <property type="match status" value="1"/>
</dbReference>
<reference evidence="2 3" key="1">
    <citation type="submission" date="2019-01" db="EMBL/GenBank/DDBJ databases">
        <title>Filimonas sp. strain TTM-71.</title>
        <authorList>
            <person name="Chen W.-M."/>
        </authorList>
    </citation>
    <scope>NUCLEOTIDE SEQUENCE [LARGE SCALE GENOMIC DNA]</scope>
    <source>
        <strain evidence="2 3">TTM-71</strain>
    </source>
</reference>
<organism evidence="2 3">
    <name type="scientific">Filimonas effusa</name>
    <dbReference type="NCBI Taxonomy" id="2508721"/>
    <lineage>
        <taxon>Bacteria</taxon>
        <taxon>Pseudomonadati</taxon>
        <taxon>Bacteroidota</taxon>
        <taxon>Chitinophagia</taxon>
        <taxon>Chitinophagales</taxon>
        <taxon>Chitinophagaceae</taxon>
        <taxon>Filimonas</taxon>
    </lineage>
</organism>
<evidence type="ECO:0000256" key="1">
    <source>
        <dbReference type="ARBA" id="ARBA00022729"/>
    </source>
</evidence>
<dbReference type="OrthoDB" id="1117543at2"/>
<keyword evidence="1" id="KW-0732">Signal</keyword>
<protein>
    <recommendedName>
        <fullName evidence="4">Outer membrane lipoprotein-sorting protein</fullName>
    </recommendedName>
</protein>
<dbReference type="Proteomes" id="UP000290545">
    <property type="component" value="Unassembled WGS sequence"/>
</dbReference>
<dbReference type="SUPFAM" id="SSF89392">
    <property type="entry name" value="Prokaryotic lipoproteins and lipoprotein localization factors"/>
    <property type="match status" value="1"/>
</dbReference>
<evidence type="ECO:0008006" key="4">
    <source>
        <dbReference type="Google" id="ProtNLM"/>
    </source>
</evidence>
<name>A0A4Q1D157_9BACT</name>
<dbReference type="EMBL" id="SDHZ01000004">
    <property type="protein sequence ID" value="RXK81469.1"/>
    <property type="molecule type" value="Genomic_DNA"/>
</dbReference>
<comment type="caution">
    <text evidence="2">The sequence shown here is derived from an EMBL/GenBank/DDBJ whole genome shotgun (WGS) entry which is preliminary data.</text>
</comment>
<keyword evidence="3" id="KW-1185">Reference proteome</keyword>
<sequence>MKNLLRLSVAAIAVTFLASFAPYSFDKLYAEMETRQLKAGKYVTIKGEVCYSSSGDMITHYSLPRNYVLVSNKQGEVKLYEPAANTVILSQNTMFSSQTSLFYYFLSGKAADMGLTEMGYVQDKVYRDKEMLVSEWRLKKPAKKELVQKIKLVHKDQNPVYMHYQDAGGAIIRKVYYYGYTTLDHISFPATSTDITFQGKDSSVSKTVFHNFKMNQQANSPYFNFQIPANAKIKRL</sequence>
<proteinExistence type="predicted"/>
<evidence type="ECO:0000313" key="2">
    <source>
        <dbReference type="EMBL" id="RXK81469.1"/>
    </source>
</evidence>
<gene>
    <name evidence="2" type="ORF">ESB13_21305</name>
</gene>
<dbReference type="AlphaFoldDB" id="A0A4Q1D157"/>
<dbReference type="InterPro" id="IPR029046">
    <property type="entry name" value="LolA/LolB/LppX"/>
</dbReference>